<dbReference type="Proteomes" id="UP000256845">
    <property type="component" value="Unassembled WGS sequence"/>
</dbReference>
<feature type="domain" description="AprE-like long alpha-helical hairpin" evidence="11">
    <location>
        <begin position="88"/>
        <end position="268"/>
    </location>
</feature>
<dbReference type="Pfam" id="PF26002">
    <property type="entry name" value="Beta-barrel_AprE"/>
    <property type="match status" value="1"/>
</dbReference>
<evidence type="ECO:0000313" key="13">
    <source>
        <dbReference type="EMBL" id="RED54176.1"/>
    </source>
</evidence>
<comment type="subcellular location">
    <subcellularLocation>
        <location evidence="1 9">Cell inner membrane</location>
        <topology evidence="1 9">Single-pass membrane protein</topology>
    </subcellularLocation>
</comment>
<reference evidence="13 14" key="1">
    <citation type="submission" date="2018-07" db="EMBL/GenBank/DDBJ databases">
        <title>Genomic Encyclopedia of Type Strains, Phase III (KMG-III): the genomes of soil and plant-associated and newly described type strains.</title>
        <authorList>
            <person name="Whitman W."/>
        </authorList>
    </citation>
    <scope>NUCLEOTIDE SEQUENCE [LARGE SCALE GENOMIC DNA]</scope>
    <source>
        <strain evidence="13 14">CECT 8488</strain>
    </source>
</reference>
<sequence>MSKKQTTASLPTHLLLWLLVAAISAAVFWASTGRLDIVALASGEVIPSSQLKQVQHLEGGVLKEIMVREGEAVKAGQVLAVLESSATDADLGELQVRLTALEAEIIRLDAELSQEASPAFPDIMRAAYPQLIERQMALFQSRLRNRQDEITVLNELIRQRQLEADQIRARLNDQAAQLKLVEEQVRISDELLAEALSNRYQHLSLLKEAQELRGRITQDQVARQKALAGAKEAQARLAAVKSGFEKDARETRALAQRNFNELSQRLQKFQASQQRTVLRSPVDGIVKTLYRVTVGGVLKPGDPLADIVPAGDRLVIEAALPTGDIGYVRTGQAAKVRLASGDAMRFAALNGTVTTISPDTWITEAGQPFYKVRIQTDADHFRRDEITYRLYPGMTVNVGIQTGTRTVMDYLLEPFLGVGGQAFRER</sequence>
<evidence type="ECO:0000256" key="10">
    <source>
        <dbReference type="SAM" id="Coils"/>
    </source>
</evidence>
<keyword evidence="4 9" id="KW-1003">Cell membrane</keyword>
<keyword evidence="10" id="KW-0175">Coiled coil</keyword>
<dbReference type="OrthoDB" id="9810980at2"/>
<proteinExistence type="inferred from homology"/>
<evidence type="ECO:0000256" key="4">
    <source>
        <dbReference type="ARBA" id="ARBA00022475"/>
    </source>
</evidence>
<keyword evidence="14" id="KW-1185">Reference proteome</keyword>
<keyword evidence="8" id="KW-0472">Membrane</keyword>
<dbReference type="InterPro" id="IPR058982">
    <property type="entry name" value="Beta-barrel_AprE"/>
</dbReference>
<accession>A0A3D9HZ48</accession>
<dbReference type="PRINTS" id="PR01490">
    <property type="entry name" value="RTXTOXIND"/>
</dbReference>
<evidence type="ECO:0000256" key="8">
    <source>
        <dbReference type="ARBA" id="ARBA00023136"/>
    </source>
</evidence>
<evidence type="ECO:0000256" key="9">
    <source>
        <dbReference type="RuleBase" id="RU365093"/>
    </source>
</evidence>
<dbReference type="InterPro" id="IPR006144">
    <property type="entry name" value="Secretion_HlyD_CS"/>
</dbReference>
<dbReference type="PANTHER" id="PTHR30386">
    <property type="entry name" value="MEMBRANE FUSION SUBUNIT OF EMRAB-TOLC MULTIDRUG EFFLUX PUMP"/>
    <property type="match status" value="1"/>
</dbReference>
<organism evidence="13 14">
    <name type="scientific">Aestuariispira insulae</name>
    <dbReference type="NCBI Taxonomy" id="1461337"/>
    <lineage>
        <taxon>Bacteria</taxon>
        <taxon>Pseudomonadati</taxon>
        <taxon>Pseudomonadota</taxon>
        <taxon>Alphaproteobacteria</taxon>
        <taxon>Rhodospirillales</taxon>
        <taxon>Kiloniellaceae</taxon>
        <taxon>Aestuariispira</taxon>
    </lineage>
</organism>
<dbReference type="PROSITE" id="PS00543">
    <property type="entry name" value="HLYD_FAMILY"/>
    <property type="match status" value="1"/>
</dbReference>
<evidence type="ECO:0000256" key="6">
    <source>
        <dbReference type="ARBA" id="ARBA00022692"/>
    </source>
</evidence>
<dbReference type="GO" id="GO:0005886">
    <property type="term" value="C:plasma membrane"/>
    <property type="evidence" value="ECO:0007669"/>
    <property type="project" value="UniProtKB-SubCell"/>
</dbReference>
<keyword evidence="7" id="KW-1133">Transmembrane helix</keyword>
<evidence type="ECO:0000259" key="11">
    <source>
        <dbReference type="Pfam" id="PF25994"/>
    </source>
</evidence>
<dbReference type="PANTHER" id="PTHR30386:SF26">
    <property type="entry name" value="TRANSPORT PROTEIN COMB"/>
    <property type="match status" value="1"/>
</dbReference>
<dbReference type="InterPro" id="IPR050739">
    <property type="entry name" value="MFP"/>
</dbReference>
<dbReference type="NCBIfam" id="TIGR01843">
    <property type="entry name" value="type_I_hlyD"/>
    <property type="match status" value="1"/>
</dbReference>
<comment type="similarity">
    <text evidence="2 9">Belongs to the membrane fusion protein (MFP) (TC 8.A.1) family.</text>
</comment>
<dbReference type="AlphaFoldDB" id="A0A3D9HZ48"/>
<evidence type="ECO:0000256" key="3">
    <source>
        <dbReference type="ARBA" id="ARBA00022448"/>
    </source>
</evidence>
<dbReference type="Gene3D" id="2.40.30.170">
    <property type="match status" value="1"/>
</dbReference>
<comment type="caution">
    <text evidence="13">The sequence shown here is derived from an EMBL/GenBank/DDBJ whole genome shotgun (WGS) entry which is preliminary data.</text>
</comment>
<feature type="coiled-coil region" evidence="10">
    <location>
        <begin position="245"/>
        <end position="272"/>
    </location>
</feature>
<keyword evidence="6" id="KW-0812">Transmembrane</keyword>
<evidence type="ECO:0000256" key="7">
    <source>
        <dbReference type="ARBA" id="ARBA00022989"/>
    </source>
</evidence>
<evidence type="ECO:0000256" key="1">
    <source>
        <dbReference type="ARBA" id="ARBA00004377"/>
    </source>
</evidence>
<dbReference type="GO" id="GO:0009306">
    <property type="term" value="P:protein secretion"/>
    <property type="evidence" value="ECO:0007669"/>
    <property type="project" value="InterPro"/>
</dbReference>
<feature type="domain" description="AprE-like beta-barrel" evidence="12">
    <location>
        <begin position="314"/>
        <end position="403"/>
    </location>
</feature>
<evidence type="ECO:0000259" key="12">
    <source>
        <dbReference type="Pfam" id="PF26002"/>
    </source>
</evidence>
<dbReference type="Gene3D" id="2.40.50.100">
    <property type="match status" value="1"/>
</dbReference>
<gene>
    <name evidence="13" type="ORF">DFP90_101979</name>
</gene>
<dbReference type="InterPro" id="IPR058781">
    <property type="entry name" value="HH_AprE-like"/>
</dbReference>
<dbReference type="RefSeq" id="WP_115935248.1">
    <property type="nucleotide sequence ID" value="NZ_QRDW01000001.1"/>
</dbReference>
<evidence type="ECO:0000256" key="2">
    <source>
        <dbReference type="ARBA" id="ARBA00009477"/>
    </source>
</evidence>
<dbReference type="Pfam" id="PF25994">
    <property type="entry name" value="HH_AprE"/>
    <property type="match status" value="1"/>
</dbReference>
<keyword evidence="5 9" id="KW-0997">Cell inner membrane</keyword>
<keyword evidence="3 9" id="KW-0813">Transport</keyword>
<dbReference type="InterPro" id="IPR010129">
    <property type="entry name" value="T1SS_HlyD"/>
</dbReference>
<evidence type="ECO:0000256" key="5">
    <source>
        <dbReference type="ARBA" id="ARBA00022519"/>
    </source>
</evidence>
<protein>
    <recommendedName>
        <fullName evidence="9">Membrane fusion protein (MFP) family protein</fullName>
    </recommendedName>
</protein>
<dbReference type="EMBL" id="QRDW01000001">
    <property type="protein sequence ID" value="RED54176.1"/>
    <property type="molecule type" value="Genomic_DNA"/>
</dbReference>
<name>A0A3D9HZ48_9PROT</name>
<evidence type="ECO:0000313" key="14">
    <source>
        <dbReference type="Proteomes" id="UP000256845"/>
    </source>
</evidence>